<evidence type="ECO:0000313" key="9">
    <source>
        <dbReference type="Proteomes" id="UP000671914"/>
    </source>
</evidence>
<organism evidence="8 9">
    <name type="scientific">Agromyces archimandritae</name>
    <dbReference type="NCBI Taxonomy" id="2781962"/>
    <lineage>
        <taxon>Bacteria</taxon>
        <taxon>Bacillati</taxon>
        <taxon>Actinomycetota</taxon>
        <taxon>Actinomycetes</taxon>
        <taxon>Micrococcales</taxon>
        <taxon>Microbacteriaceae</taxon>
        <taxon>Agromyces</taxon>
    </lineage>
</organism>
<dbReference type="Pfam" id="PF02653">
    <property type="entry name" value="BPD_transp_2"/>
    <property type="match status" value="1"/>
</dbReference>
<feature type="transmembrane region" description="Helical" evidence="7">
    <location>
        <begin position="287"/>
        <end position="307"/>
    </location>
</feature>
<keyword evidence="4 7" id="KW-1133">Transmembrane helix</keyword>
<feature type="transmembrane region" description="Helical" evidence="7">
    <location>
        <begin position="417"/>
        <end position="439"/>
    </location>
</feature>
<feature type="transmembrane region" description="Helical" evidence="7">
    <location>
        <begin position="146"/>
        <end position="164"/>
    </location>
</feature>
<name>A0A975IP62_9MICO</name>
<keyword evidence="9" id="KW-1185">Reference proteome</keyword>
<dbReference type="EMBL" id="CP071696">
    <property type="protein sequence ID" value="QTX05318.1"/>
    <property type="molecule type" value="Genomic_DNA"/>
</dbReference>
<evidence type="ECO:0000256" key="3">
    <source>
        <dbReference type="ARBA" id="ARBA00022692"/>
    </source>
</evidence>
<dbReference type="InterPro" id="IPR001851">
    <property type="entry name" value="ABC_transp_permease"/>
</dbReference>
<dbReference type="KEGG" id="aarc:G127AT_03560"/>
<feature type="compositionally biased region" description="Low complexity" evidence="6">
    <location>
        <begin position="20"/>
        <end position="30"/>
    </location>
</feature>
<accession>A0A975IP62</accession>
<dbReference type="GO" id="GO:0022857">
    <property type="term" value="F:transmembrane transporter activity"/>
    <property type="evidence" value="ECO:0007669"/>
    <property type="project" value="InterPro"/>
</dbReference>
<evidence type="ECO:0000256" key="4">
    <source>
        <dbReference type="ARBA" id="ARBA00022989"/>
    </source>
</evidence>
<feature type="region of interest" description="Disordered" evidence="6">
    <location>
        <begin position="1"/>
        <end position="54"/>
    </location>
</feature>
<gene>
    <name evidence="8" type="ORF">G127AT_03560</name>
</gene>
<evidence type="ECO:0000256" key="6">
    <source>
        <dbReference type="SAM" id="MobiDB-lite"/>
    </source>
</evidence>
<evidence type="ECO:0000313" key="8">
    <source>
        <dbReference type="EMBL" id="QTX05318.1"/>
    </source>
</evidence>
<reference evidence="8" key="1">
    <citation type="submission" date="2021-03" db="EMBL/GenBank/DDBJ databases">
        <title>Agromyces archimandritus sp. nov., isolated from the cockroach Archimandrita tessellata.</title>
        <authorList>
            <person name="Guzman J."/>
            <person name="Ortuzar M."/>
            <person name="Poehlein A."/>
            <person name="Daniel R."/>
            <person name="Trujillo M."/>
            <person name="Vilcinskas A."/>
        </authorList>
    </citation>
    <scope>NUCLEOTIDE SEQUENCE</scope>
    <source>
        <strain evidence="8">G127AT</strain>
    </source>
</reference>
<evidence type="ECO:0000256" key="5">
    <source>
        <dbReference type="ARBA" id="ARBA00023136"/>
    </source>
</evidence>
<sequence length="462" mass="47914">MSDPETPANPADPLRVDVEPAAASSTPSTAGEDARDAVNGPAPASAPGIEPEEPSRWSRAFREIVTGNAIISVLAVLLALVVGAVLIAATDERVQAAAGYFFARPGDTLQAIWDSVAGAYSALFQGAVYNFRRPDFATGIRSLTETLTFATPLITAGLGVGLAFRAGMFNIGGQGQMLMAASAAGWVAFGFDLPLGVHMIVAVLAGMLAAALWAGLAGLLKARTGAHEVILTIMLNYVAFYLVTWMLRTPGLLQAPGSNNPKTPAMKETAVFPGLNDLPGLADGPKYNLHFGFILALAAVVVVWWILSRSSLGFRFRAVGENPNAARVAGIDVPRVYVYAMLIAGALVGMAGVSQVLGTVTTGFSVGIDAGIGFDAITVALLGRSSPWGILAAGILFGAFKAGGFSMQAAEGVPIDIVLVVQSLIVLFIAAPPLVRAIFRLPAPGSGPRRPRPIVTKEVEAK</sequence>
<keyword evidence="2" id="KW-1003">Cell membrane</keyword>
<comment type="subcellular location">
    <subcellularLocation>
        <location evidence="1">Cell membrane</location>
        <topology evidence="1">Multi-pass membrane protein</topology>
    </subcellularLocation>
</comment>
<dbReference type="CDD" id="cd06580">
    <property type="entry name" value="TM_PBP1_transp_TpRbsC_like"/>
    <property type="match status" value="1"/>
</dbReference>
<dbReference type="RefSeq" id="WP_210899914.1">
    <property type="nucleotide sequence ID" value="NZ_CP071696.1"/>
</dbReference>
<proteinExistence type="predicted"/>
<keyword evidence="5 7" id="KW-0472">Membrane</keyword>
<evidence type="ECO:0000256" key="7">
    <source>
        <dbReference type="SAM" id="Phobius"/>
    </source>
</evidence>
<dbReference type="Proteomes" id="UP000671914">
    <property type="component" value="Chromosome"/>
</dbReference>
<feature type="transmembrane region" description="Helical" evidence="7">
    <location>
        <begin position="336"/>
        <end position="357"/>
    </location>
</feature>
<feature type="transmembrane region" description="Helical" evidence="7">
    <location>
        <begin position="388"/>
        <end position="405"/>
    </location>
</feature>
<feature type="transmembrane region" description="Helical" evidence="7">
    <location>
        <begin position="65"/>
        <end position="89"/>
    </location>
</feature>
<keyword evidence="3 7" id="KW-0812">Transmembrane</keyword>
<dbReference type="PANTHER" id="PTHR47089">
    <property type="entry name" value="ABC TRANSPORTER, PERMEASE PROTEIN"/>
    <property type="match status" value="1"/>
</dbReference>
<dbReference type="AlphaFoldDB" id="A0A975IP62"/>
<protein>
    <submittedName>
        <fullName evidence="8">ABC transporter permease</fullName>
    </submittedName>
</protein>
<feature type="transmembrane region" description="Helical" evidence="7">
    <location>
        <begin position="229"/>
        <end position="247"/>
    </location>
</feature>
<dbReference type="PANTHER" id="PTHR47089:SF1">
    <property type="entry name" value="GUANOSINE ABC TRANSPORTER PERMEASE PROTEIN NUPP"/>
    <property type="match status" value="1"/>
</dbReference>
<dbReference type="GO" id="GO:0005886">
    <property type="term" value="C:plasma membrane"/>
    <property type="evidence" value="ECO:0007669"/>
    <property type="project" value="UniProtKB-SubCell"/>
</dbReference>
<evidence type="ECO:0000256" key="1">
    <source>
        <dbReference type="ARBA" id="ARBA00004651"/>
    </source>
</evidence>
<evidence type="ECO:0000256" key="2">
    <source>
        <dbReference type="ARBA" id="ARBA00022475"/>
    </source>
</evidence>
<feature type="transmembrane region" description="Helical" evidence="7">
    <location>
        <begin position="195"/>
        <end position="217"/>
    </location>
</feature>